<keyword evidence="2" id="KW-1185">Reference proteome</keyword>
<evidence type="ECO:0000313" key="1">
    <source>
        <dbReference type="EMBL" id="SHE53500.1"/>
    </source>
</evidence>
<sequence length="243" mass="28504">MKVRNLRELQEIFNVRYEKIKNKILLIEDELKQIDEFFKTEGKNIYRPDIVDFLSNNNIVPNSVFNTHWIYPPTGYFPYFKYYYEGYVYEEIEHQLPESKATDKFTQTEMASYLEGVKPVRLQAIELAKYTIWLKELKINPSVKAPISKSDLSLKQRILALHYLGLDFNKYNQTALGDVLSLVIDKNDSNTRSAINELLSAKNENKIKSNENLLKMLEVFDNKAYTNIKLKINKDLEKFGVPD</sequence>
<reference evidence="2" key="1">
    <citation type="submission" date="2016-11" db="EMBL/GenBank/DDBJ databases">
        <authorList>
            <person name="Varghese N."/>
            <person name="Submissions S."/>
        </authorList>
    </citation>
    <scope>NUCLEOTIDE SEQUENCE [LARGE SCALE GENOMIC DNA]</scope>
    <source>
        <strain evidence="2">DSM 17539</strain>
    </source>
</reference>
<dbReference type="OrthoDB" id="1447730at2"/>
<proteinExistence type="predicted"/>
<dbReference type="RefSeq" id="WP_072860180.1">
    <property type="nucleotide sequence ID" value="NZ_FQUX01000001.1"/>
</dbReference>
<dbReference type="AlphaFoldDB" id="A0A1M4UAA9"/>
<protein>
    <submittedName>
        <fullName evidence="1">Uncharacterized protein</fullName>
    </submittedName>
</protein>
<gene>
    <name evidence="1" type="ORF">SAMN03080594_101545</name>
</gene>
<dbReference type="Proteomes" id="UP000184406">
    <property type="component" value="Unassembled WGS sequence"/>
</dbReference>
<evidence type="ECO:0000313" key="2">
    <source>
        <dbReference type="Proteomes" id="UP000184406"/>
    </source>
</evidence>
<dbReference type="EMBL" id="FQUX01000001">
    <property type="protein sequence ID" value="SHE53500.1"/>
    <property type="molecule type" value="Genomic_DNA"/>
</dbReference>
<accession>A0A1M4UAA9</accession>
<organism evidence="1 2">
    <name type="scientific">Arenibacter palladensis</name>
    <dbReference type="NCBI Taxonomy" id="237373"/>
    <lineage>
        <taxon>Bacteria</taxon>
        <taxon>Pseudomonadati</taxon>
        <taxon>Bacteroidota</taxon>
        <taxon>Flavobacteriia</taxon>
        <taxon>Flavobacteriales</taxon>
        <taxon>Flavobacteriaceae</taxon>
        <taxon>Arenibacter</taxon>
    </lineage>
</organism>
<name>A0A1M4UAA9_9FLAO</name>